<keyword evidence="5 7" id="KW-0694">RNA-binding</keyword>
<dbReference type="Proteomes" id="UP001154078">
    <property type="component" value="Chromosome 3"/>
</dbReference>
<dbReference type="EC" id="3.6.4.13" evidence="7"/>
<dbReference type="GO" id="GO:0003724">
    <property type="term" value="F:RNA helicase activity"/>
    <property type="evidence" value="ECO:0007669"/>
    <property type="project" value="UniProtKB-EC"/>
</dbReference>
<keyword evidence="2 7" id="KW-0378">Hydrolase</keyword>
<evidence type="ECO:0000256" key="7">
    <source>
        <dbReference type="RuleBase" id="RU365068"/>
    </source>
</evidence>
<name>A0A9P0FEC4_BRAAE</name>
<dbReference type="GO" id="GO:0016787">
    <property type="term" value="F:hydrolase activity"/>
    <property type="evidence" value="ECO:0007669"/>
    <property type="project" value="UniProtKB-KW"/>
</dbReference>
<dbReference type="InterPro" id="IPR014014">
    <property type="entry name" value="RNA_helicase_DEAD_Q_motif"/>
</dbReference>
<dbReference type="InterPro" id="IPR014001">
    <property type="entry name" value="Helicase_ATP-bd"/>
</dbReference>
<comment type="domain">
    <text evidence="7">The Q motif is unique to and characteristic of the DEAD box family of RNA helicases and controls ATP binding and hydrolysis.</text>
</comment>
<evidence type="ECO:0000256" key="6">
    <source>
        <dbReference type="PROSITE-ProRule" id="PRU00552"/>
    </source>
</evidence>
<dbReference type="Gene3D" id="3.40.50.300">
    <property type="entry name" value="P-loop containing nucleotide triphosphate hydrolases"/>
    <property type="match status" value="2"/>
</dbReference>
<dbReference type="InterPro" id="IPR025313">
    <property type="entry name" value="SPB4-like_CTE"/>
</dbReference>
<feature type="domain" description="DEAD-box RNA helicase Q" evidence="11">
    <location>
        <begin position="222"/>
        <end position="250"/>
    </location>
</feature>
<protein>
    <recommendedName>
        <fullName evidence="7">ATP-dependent RNA helicase</fullName>
        <ecNumber evidence="7">3.6.4.13</ecNumber>
    </recommendedName>
</protein>
<organism evidence="12 13">
    <name type="scientific">Brassicogethes aeneus</name>
    <name type="common">Rape pollen beetle</name>
    <name type="synonym">Meligethes aeneus</name>
    <dbReference type="NCBI Taxonomy" id="1431903"/>
    <lineage>
        <taxon>Eukaryota</taxon>
        <taxon>Metazoa</taxon>
        <taxon>Ecdysozoa</taxon>
        <taxon>Arthropoda</taxon>
        <taxon>Hexapoda</taxon>
        <taxon>Insecta</taxon>
        <taxon>Pterygota</taxon>
        <taxon>Neoptera</taxon>
        <taxon>Endopterygota</taxon>
        <taxon>Coleoptera</taxon>
        <taxon>Polyphaga</taxon>
        <taxon>Cucujiformia</taxon>
        <taxon>Nitidulidae</taxon>
        <taxon>Meligethinae</taxon>
        <taxon>Brassicogethes</taxon>
    </lineage>
</organism>
<dbReference type="PROSITE" id="PS51195">
    <property type="entry name" value="Q_MOTIF"/>
    <property type="match status" value="1"/>
</dbReference>
<evidence type="ECO:0000256" key="8">
    <source>
        <dbReference type="SAM" id="MobiDB-lite"/>
    </source>
</evidence>
<feature type="compositionally biased region" description="Basic and acidic residues" evidence="8">
    <location>
        <begin position="773"/>
        <end position="789"/>
    </location>
</feature>
<dbReference type="SUPFAM" id="SSF52540">
    <property type="entry name" value="P-loop containing nucleoside triphosphate hydrolases"/>
    <property type="match status" value="1"/>
</dbReference>
<accession>A0A9P0FEC4</accession>
<dbReference type="Pfam" id="PF00270">
    <property type="entry name" value="DEAD"/>
    <property type="match status" value="1"/>
</dbReference>
<dbReference type="CDD" id="cd18787">
    <property type="entry name" value="SF2_C_DEAD"/>
    <property type="match status" value="1"/>
</dbReference>
<evidence type="ECO:0000256" key="2">
    <source>
        <dbReference type="ARBA" id="ARBA00022801"/>
    </source>
</evidence>
<dbReference type="PROSITE" id="PS00039">
    <property type="entry name" value="DEAD_ATP_HELICASE"/>
    <property type="match status" value="1"/>
</dbReference>
<evidence type="ECO:0000259" key="9">
    <source>
        <dbReference type="PROSITE" id="PS51192"/>
    </source>
</evidence>
<dbReference type="PANTHER" id="PTHR24031">
    <property type="entry name" value="RNA HELICASE"/>
    <property type="match status" value="1"/>
</dbReference>
<feature type="domain" description="Helicase C-terminal" evidence="10">
    <location>
        <begin position="502"/>
        <end position="685"/>
    </location>
</feature>
<dbReference type="GO" id="GO:0010468">
    <property type="term" value="P:regulation of gene expression"/>
    <property type="evidence" value="ECO:0007669"/>
    <property type="project" value="UniProtKB-ARBA"/>
</dbReference>
<keyword evidence="3 7" id="KW-0347">Helicase</keyword>
<keyword evidence="1 7" id="KW-0547">Nucleotide-binding</keyword>
<dbReference type="PROSITE" id="PS51192">
    <property type="entry name" value="HELICASE_ATP_BIND_1"/>
    <property type="match status" value="1"/>
</dbReference>
<feature type="region of interest" description="Disordered" evidence="8">
    <location>
        <begin position="773"/>
        <end position="801"/>
    </location>
</feature>
<feature type="domain" description="Helicase ATP-binding" evidence="9">
    <location>
        <begin position="253"/>
        <end position="467"/>
    </location>
</feature>
<keyword evidence="13" id="KW-1185">Reference proteome</keyword>
<evidence type="ECO:0000313" key="13">
    <source>
        <dbReference type="Proteomes" id="UP001154078"/>
    </source>
</evidence>
<dbReference type="InterPro" id="IPR011545">
    <property type="entry name" value="DEAD/DEAH_box_helicase_dom"/>
</dbReference>
<dbReference type="EMBL" id="OV121134">
    <property type="protein sequence ID" value="CAH0552600.1"/>
    <property type="molecule type" value="Genomic_DNA"/>
</dbReference>
<gene>
    <name evidence="12" type="ORF">MELIAE_LOCUS4790</name>
</gene>
<dbReference type="InterPro" id="IPR027417">
    <property type="entry name" value="P-loop_NTPase"/>
</dbReference>
<evidence type="ECO:0000259" key="10">
    <source>
        <dbReference type="PROSITE" id="PS51194"/>
    </source>
</evidence>
<dbReference type="GO" id="GO:0005524">
    <property type="term" value="F:ATP binding"/>
    <property type="evidence" value="ECO:0007669"/>
    <property type="project" value="UniProtKB-UniRule"/>
</dbReference>
<evidence type="ECO:0000256" key="3">
    <source>
        <dbReference type="ARBA" id="ARBA00022806"/>
    </source>
</evidence>
<evidence type="ECO:0000313" key="12">
    <source>
        <dbReference type="EMBL" id="CAH0552600.1"/>
    </source>
</evidence>
<dbReference type="AlphaFoldDB" id="A0A9P0FEC4"/>
<dbReference type="SMART" id="SM01178">
    <property type="entry name" value="DUF4217"/>
    <property type="match status" value="1"/>
</dbReference>
<feature type="short sequence motif" description="Q motif" evidence="6">
    <location>
        <begin position="222"/>
        <end position="250"/>
    </location>
</feature>
<dbReference type="OrthoDB" id="422663at2759"/>
<dbReference type="InterPro" id="IPR001650">
    <property type="entry name" value="Helicase_C-like"/>
</dbReference>
<sequence length="826" mass="93420">MSSFEFNWSANKKIEPAKVFAKRKNNGNNAKIALNNAGNKTDFQKPVKQFKHKNVVEKETPINKPNVQSTNTFLKRNNKGHKKEFQKPVEQFNHKNVVDKETPINKPNVQSTNIFLKRNNEGHKKEFQKPVRQFQPRNIQDNETPVDKPYENLNILIKRKQKKDKLAAKNLANEGNDVLLPKPTTNNNKTTQHSLFSDRSKNMFVKCPKGVSVVEKVFSADKKFSSLNIHKHLLSNLEKINFSTLTNVQEKSIPVVLTGKNVLIRSQTGSGKTLAYAVPIVDALQSITPRIQRTNGVQAIVVVPTRELALQTHELFGKINTFQWIVVGHLCGGENRKTEKIRLKKGVHILVATPGRLLDHILHTTAFAIDSVRCLVLDEADRLLDMGFKKDIVKIVEELDKAKVNSEYNPLAMLNKKTEQTHVEEDADLPALKNVNSKSRQTLLLSATLTKGIAELADFTMKQHIYVDALDESSTVNPEHMVIPNTVKQEFVMTYVKHRLFTLSALLVAKAKSNSKVFVFMATAQMVEYHHELFTKYLLKMPVNRGKLKSGDVVLLDNMDEGSDEEEVAVDLNIFALHGSMDQNVRKEVFTSFRAAKKGVLLCTDVAARGLDVPAADCIVQYTGPSSDEDYLHRVGRTGRAGKSGSSIIFLTHEEQEYITRLQDHKVFLSEHKPDDFLKHLCDLMEEEDQEKAATAVQRRYESALNKDQELFKKACFAYSSWSRFYNTYPTKLRSIFDFKKANLGHYVTSFALRETPTNVGKIVRGQVVKKEPQRLNRKLATHDDDQPKRPPPTGGFKRKINSVCLTTSEFGSGLAPSKKKKKKSA</sequence>
<dbReference type="Pfam" id="PF00271">
    <property type="entry name" value="Helicase_C"/>
    <property type="match status" value="1"/>
</dbReference>
<comment type="catalytic activity">
    <reaction evidence="7">
        <text>ATP + H2O = ADP + phosphate + H(+)</text>
        <dbReference type="Rhea" id="RHEA:13065"/>
        <dbReference type="ChEBI" id="CHEBI:15377"/>
        <dbReference type="ChEBI" id="CHEBI:15378"/>
        <dbReference type="ChEBI" id="CHEBI:30616"/>
        <dbReference type="ChEBI" id="CHEBI:43474"/>
        <dbReference type="ChEBI" id="CHEBI:456216"/>
        <dbReference type="EC" id="3.6.4.13"/>
    </reaction>
</comment>
<dbReference type="SMART" id="SM00487">
    <property type="entry name" value="DEXDc"/>
    <property type="match status" value="1"/>
</dbReference>
<dbReference type="PROSITE" id="PS51194">
    <property type="entry name" value="HELICASE_CTER"/>
    <property type="match status" value="1"/>
</dbReference>
<dbReference type="Pfam" id="PF13959">
    <property type="entry name" value="CTE_SPB4"/>
    <property type="match status" value="1"/>
</dbReference>
<reference evidence="12" key="1">
    <citation type="submission" date="2021-12" db="EMBL/GenBank/DDBJ databases">
        <authorList>
            <person name="King R."/>
        </authorList>
    </citation>
    <scope>NUCLEOTIDE SEQUENCE</scope>
</reference>
<evidence type="ECO:0000256" key="5">
    <source>
        <dbReference type="ARBA" id="ARBA00022884"/>
    </source>
</evidence>
<dbReference type="GO" id="GO:0003723">
    <property type="term" value="F:RNA binding"/>
    <property type="evidence" value="ECO:0007669"/>
    <property type="project" value="UniProtKB-UniRule"/>
</dbReference>
<keyword evidence="4 7" id="KW-0067">ATP-binding</keyword>
<dbReference type="SMART" id="SM00490">
    <property type="entry name" value="HELICc"/>
    <property type="match status" value="1"/>
</dbReference>
<evidence type="ECO:0000256" key="4">
    <source>
        <dbReference type="ARBA" id="ARBA00022840"/>
    </source>
</evidence>
<comment type="function">
    <text evidence="7">RNA helicase.</text>
</comment>
<evidence type="ECO:0000259" key="11">
    <source>
        <dbReference type="PROSITE" id="PS51195"/>
    </source>
</evidence>
<evidence type="ECO:0000256" key="1">
    <source>
        <dbReference type="ARBA" id="ARBA00022741"/>
    </source>
</evidence>
<proteinExistence type="inferred from homology"/>
<comment type="similarity">
    <text evidence="7">Belongs to the DEAD box helicase family.</text>
</comment>
<dbReference type="InterPro" id="IPR000629">
    <property type="entry name" value="RNA-helicase_DEAD-box_CS"/>
</dbReference>